<feature type="transmembrane region" description="Helical" evidence="1">
    <location>
        <begin position="36"/>
        <end position="59"/>
    </location>
</feature>
<feature type="transmembrane region" description="Helical" evidence="1">
    <location>
        <begin position="7"/>
        <end position="30"/>
    </location>
</feature>
<keyword evidence="1" id="KW-0472">Membrane</keyword>
<dbReference type="RefSeq" id="WP_058519557.1">
    <property type="nucleotide sequence ID" value="NZ_CAAAIP010000011.1"/>
</dbReference>
<keyword evidence="3" id="KW-1185">Reference proteome</keyword>
<sequence>MVFLKSLLNGVGSGSGVAWPLFGILFAVLGGAIASFFSLTLGVISISLFFTVGCLIFYFSYQEQKDNEKLFQNQFQKNQHKLVTDINEYIKSIYIYSSHKKNVEDSNELFKRILIMDLNKIGDVDANSPLYNILTVLKEEYELNQRIPNDKKVLKNIAYKASKQSVPASKKMIPAFSAFVGTFGSIAGSCAGVSGLLTGMGIFSGFAAFPLLGWGVLLFALISGAVLAYEAFTESIDDFKKIQLNLMMKNMHQQLSKATMERNLNAALYNASISLSFKNKGEWEDTPINHRIFASPYFRNLHGNKLRFSFFNMNQAQPQHDPVLINSSLQCFL</sequence>
<evidence type="ECO:0008006" key="4">
    <source>
        <dbReference type="Google" id="ProtNLM"/>
    </source>
</evidence>
<feature type="transmembrane region" description="Helical" evidence="1">
    <location>
        <begin position="212"/>
        <end position="232"/>
    </location>
</feature>
<comment type="caution">
    <text evidence="2">The sequence shown here is derived from an EMBL/GenBank/DDBJ whole genome shotgun (WGS) entry which is preliminary data.</text>
</comment>
<accession>A0A0W0ZTA4</accession>
<proteinExistence type="predicted"/>
<dbReference type="EMBL" id="LNZA01000001">
    <property type="protein sequence ID" value="KTD72407.1"/>
    <property type="molecule type" value="Genomic_DNA"/>
</dbReference>
<feature type="transmembrane region" description="Helical" evidence="1">
    <location>
        <begin position="173"/>
        <end position="206"/>
    </location>
</feature>
<gene>
    <name evidence="2" type="ORF">Ltuc_0254</name>
</gene>
<name>A0A0W0ZTA4_9GAMM</name>
<keyword evidence="1" id="KW-1133">Transmembrane helix</keyword>
<evidence type="ECO:0000313" key="2">
    <source>
        <dbReference type="EMBL" id="KTD72407.1"/>
    </source>
</evidence>
<protein>
    <recommendedName>
        <fullName evidence="4">Transmembrane protein</fullName>
    </recommendedName>
</protein>
<keyword evidence="1" id="KW-0812">Transmembrane</keyword>
<evidence type="ECO:0000256" key="1">
    <source>
        <dbReference type="SAM" id="Phobius"/>
    </source>
</evidence>
<dbReference type="AlphaFoldDB" id="A0A0W0ZTA4"/>
<evidence type="ECO:0000313" key="3">
    <source>
        <dbReference type="Proteomes" id="UP000054693"/>
    </source>
</evidence>
<dbReference type="Proteomes" id="UP000054693">
    <property type="component" value="Unassembled WGS sequence"/>
</dbReference>
<dbReference type="PATRIC" id="fig|40335.7.peg.262"/>
<organism evidence="2 3">
    <name type="scientific">Legionella tucsonensis</name>
    <dbReference type="NCBI Taxonomy" id="40335"/>
    <lineage>
        <taxon>Bacteria</taxon>
        <taxon>Pseudomonadati</taxon>
        <taxon>Pseudomonadota</taxon>
        <taxon>Gammaproteobacteria</taxon>
        <taxon>Legionellales</taxon>
        <taxon>Legionellaceae</taxon>
        <taxon>Legionella</taxon>
    </lineage>
</organism>
<reference evidence="2 3" key="1">
    <citation type="submission" date="2015-11" db="EMBL/GenBank/DDBJ databases">
        <title>Genomic analysis of 38 Legionella species identifies large and diverse effector repertoires.</title>
        <authorList>
            <person name="Burstein D."/>
            <person name="Amaro F."/>
            <person name="Zusman T."/>
            <person name="Lifshitz Z."/>
            <person name="Cohen O."/>
            <person name="Gilbert J.A."/>
            <person name="Pupko T."/>
            <person name="Shuman H.A."/>
            <person name="Segal G."/>
        </authorList>
    </citation>
    <scope>NUCLEOTIDE SEQUENCE [LARGE SCALE GENOMIC DNA]</scope>
    <source>
        <strain evidence="2 3">ATCC 49180</strain>
    </source>
</reference>
<dbReference type="OrthoDB" id="5653342at2"/>